<dbReference type="AlphaFoldDB" id="A0A9D4DCK9"/>
<protein>
    <submittedName>
        <fullName evidence="1">Uncharacterized protein</fullName>
    </submittedName>
</protein>
<reference evidence="1" key="2">
    <citation type="submission" date="2020-11" db="EMBL/GenBank/DDBJ databases">
        <authorList>
            <person name="McCartney M.A."/>
            <person name="Auch B."/>
            <person name="Kono T."/>
            <person name="Mallez S."/>
            <person name="Becker A."/>
            <person name="Gohl D.M."/>
            <person name="Silverstein K.A.T."/>
            <person name="Koren S."/>
            <person name="Bechman K.B."/>
            <person name="Herman A."/>
            <person name="Abrahante J.E."/>
            <person name="Garbe J."/>
        </authorList>
    </citation>
    <scope>NUCLEOTIDE SEQUENCE</scope>
    <source>
        <strain evidence="1">Duluth1</strain>
        <tissue evidence="1">Whole animal</tissue>
    </source>
</reference>
<dbReference type="Proteomes" id="UP000828390">
    <property type="component" value="Unassembled WGS sequence"/>
</dbReference>
<name>A0A9D4DCK9_DREPO</name>
<comment type="caution">
    <text evidence="1">The sequence shown here is derived from an EMBL/GenBank/DDBJ whole genome shotgun (WGS) entry which is preliminary data.</text>
</comment>
<proteinExistence type="predicted"/>
<sequence length="53" mass="5853">MLTIRGQLDVVATMVDSAVRAQGEEVKPEITKQMGQNRFWERKSGSGSVGFLI</sequence>
<reference evidence="1" key="1">
    <citation type="journal article" date="2019" name="bioRxiv">
        <title>The Genome of the Zebra Mussel, Dreissena polymorpha: A Resource for Invasive Species Research.</title>
        <authorList>
            <person name="McCartney M.A."/>
            <person name="Auch B."/>
            <person name="Kono T."/>
            <person name="Mallez S."/>
            <person name="Zhang Y."/>
            <person name="Obille A."/>
            <person name="Becker A."/>
            <person name="Abrahante J.E."/>
            <person name="Garbe J."/>
            <person name="Badalamenti J.P."/>
            <person name="Herman A."/>
            <person name="Mangelson H."/>
            <person name="Liachko I."/>
            <person name="Sullivan S."/>
            <person name="Sone E.D."/>
            <person name="Koren S."/>
            <person name="Silverstein K.A.T."/>
            <person name="Beckman K.B."/>
            <person name="Gohl D.M."/>
        </authorList>
    </citation>
    <scope>NUCLEOTIDE SEQUENCE</scope>
    <source>
        <strain evidence="1">Duluth1</strain>
        <tissue evidence="1">Whole animal</tissue>
    </source>
</reference>
<gene>
    <name evidence="1" type="ORF">DPMN_180869</name>
</gene>
<evidence type="ECO:0000313" key="1">
    <source>
        <dbReference type="EMBL" id="KAH3746461.1"/>
    </source>
</evidence>
<keyword evidence="2" id="KW-1185">Reference proteome</keyword>
<dbReference type="EMBL" id="JAIWYP010000010">
    <property type="protein sequence ID" value="KAH3746461.1"/>
    <property type="molecule type" value="Genomic_DNA"/>
</dbReference>
<organism evidence="1 2">
    <name type="scientific">Dreissena polymorpha</name>
    <name type="common">Zebra mussel</name>
    <name type="synonym">Mytilus polymorpha</name>
    <dbReference type="NCBI Taxonomy" id="45954"/>
    <lineage>
        <taxon>Eukaryota</taxon>
        <taxon>Metazoa</taxon>
        <taxon>Spiralia</taxon>
        <taxon>Lophotrochozoa</taxon>
        <taxon>Mollusca</taxon>
        <taxon>Bivalvia</taxon>
        <taxon>Autobranchia</taxon>
        <taxon>Heteroconchia</taxon>
        <taxon>Euheterodonta</taxon>
        <taxon>Imparidentia</taxon>
        <taxon>Neoheterodontei</taxon>
        <taxon>Myida</taxon>
        <taxon>Dreissenoidea</taxon>
        <taxon>Dreissenidae</taxon>
        <taxon>Dreissena</taxon>
    </lineage>
</organism>
<accession>A0A9D4DCK9</accession>
<evidence type="ECO:0000313" key="2">
    <source>
        <dbReference type="Proteomes" id="UP000828390"/>
    </source>
</evidence>